<name>A0A2N8TRP4_9ACTN</name>
<protein>
    <submittedName>
        <fullName evidence="2">Uncharacterized protein</fullName>
    </submittedName>
</protein>
<accession>A0A2N8TRP4</accession>
<sequence length="112" mass="12597">MSRVVQRLARWLRWAGYASGRHRAGHPGAMRRPSVSSREVSAPSCPAIAPTVRAWYEPIDGSATPLVRPYLTAHEREEKARLQRLRRGPLRLAAYGVDLDTRDIHACLREAS</sequence>
<gene>
    <name evidence="2" type="ORF">C1J00_13470</name>
</gene>
<evidence type="ECO:0000313" key="3">
    <source>
        <dbReference type="Proteomes" id="UP000235943"/>
    </source>
</evidence>
<comment type="caution">
    <text evidence="2">The sequence shown here is derived from an EMBL/GenBank/DDBJ whole genome shotgun (WGS) entry which is preliminary data.</text>
</comment>
<evidence type="ECO:0000313" key="2">
    <source>
        <dbReference type="EMBL" id="PNG21696.1"/>
    </source>
</evidence>
<dbReference type="Proteomes" id="UP000235943">
    <property type="component" value="Unassembled WGS sequence"/>
</dbReference>
<proteinExistence type="predicted"/>
<evidence type="ECO:0000256" key="1">
    <source>
        <dbReference type="SAM" id="MobiDB-lite"/>
    </source>
</evidence>
<dbReference type="OrthoDB" id="4326862at2"/>
<keyword evidence="3" id="KW-1185">Reference proteome</keyword>
<dbReference type="EMBL" id="POUC01000077">
    <property type="protein sequence ID" value="PNG21696.1"/>
    <property type="molecule type" value="Genomic_DNA"/>
</dbReference>
<reference evidence="2 3" key="1">
    <citation type="submission" date="2018-01" db="EMBL/GenBank/DDBJ databases">
        <title>Draft genome sequence of Streptomyces sp. 13K301.</title>
        <authorList>
            <person name="Sahin N."/>
            <person name="Saygin H."/>
            <person name="Ay H."/>
        </authorList>
    </citation>
    <scope>NUCLEOTIDE SEQUENCE [LARGE SCALE GENOMIC DNA]</scope>
    <source>
        <strain evidence="2 3">13K301</strain>
    </source>
</reference>
<feature type="region of interest" description="Disordered" evidence="1">
    <location>
        <begin position="21"/>
        <end position="42"/>
    </location>
</feature>
<organism evidence="2 3">
    <name type="scientific">Streptomyces cahuitamycinicus</name>
    <dbReference type="NCBI Taxonomy" id="2070367"/>
    <lineage>
        <taxon>Bacteria</taxon>
        <taxon>Bacillati</taxon>
        <taxon>Actinomycetota</taxon>
        <taxon>Actinomycetes</taxon>
        <taxon>Kitasatosporales</taxon>
        <taxon>Streptomycetaceae</taxon>
        <taxon>Streptomyces</taxon>
    </lineage>
</organism>
<dbReference type="AlphaFoldDB" id="A0A2N8TRP4"/>